<dbReference type="InterPro" id="IPR027417">
    <property type="entry name" value="P-loop_NTPase"/>
</dbReference>
<proteinExistence type="predicted"/>
<dbReference type="Pfam" id="PF13614">
    <property type="entry name" value="AAA_31"/>
    <property type="match status" value="1"/>
</dbReference>
<dbReference type="RefSeq" id="WP_198443268.1">
    <property type="nucleotide sequence ID" value="NZ_CBCSHE010000002.1"/>
</dbReference>
<dbReference type="SUPFAM" id="SSF52540">
    <property type="entry name" value="P-loop containing nucleoside triphosphate hydrolases"/>
    <property type="match status" value="1"/>
</dbReference>
<protein>
    <submittedName>
        <fullName evidence="2">ParA family protein</fullName>
    </submittedName>
</protein>
<dbReference type="CDD" id="cd02042">
    <property type="entry name" value="ParAB_family"/>
    <property type="match status" value="1"/>
</dbReference>
<gene>
    <name evidence="2" type="ORF">IWA51_03650</name>
</gene>
<dbReference type="AlphaFoldDB" id="A0A7T3V625"/>
<keyword evidence="3" id="KW-1185">Reference proteome</keyword>
<sequence length="250" mass="27783">MKVTTINLQKGGTGKTTVAMSTAVELASKGKRVLTIDIDPQGNATSWILNDDIEIQYELADVLMEKCSAEQAIVQTPIENLSIIPTASLGGSLRLYQKTLATEQPYAIRHLVKELKDEFDYCIIDTAPAFGALEESCFLASDEALAVLNIDEFSKDGLIIFLENLNKMKKRYDSDLPVINKLILNSRDLRLTQQDDIIKEIKESTDCELYIIPVDQAFKKAQSIHAPVQYLQGTKKETLNVISNIAEAVM</sequence>
<dbReference type="KEGG" id="tper:IWA51_03650"/>
<accession>A0A7T3V625</accession>
<dbReference type="PANTHER" id="PTHR13696">
    <property type="entry name" value="P-LOOP CONTAINING NUCLEOSIDE TRIPHOSPHATE HYDROLASE"/>
    <property type="match status" value="1"/>
</dbReference>
<evidence type="ECO:0000313" key="2">
    <source>
        <dbReference type="EMBL" id="QQA01719.1"/>
    </source>
</evidence>
<dbReference type="InterPro" id="IPR050678">
    <property type="entry name" value="DNA_Partitioning_ATPase"/>
</dbReference>
<evidence type="ECO:0000259" key="1">
    <source>
        <dbReference type="Pfam" id="PF13614"/>
    </source>
</evidence>
<dbReference type="PANTHER" id="PTHR13696:SF99">
    <property type="entry name" value="COBYRINIC ACID AC-DIAMIDE SYNTHASE"/>
    <property type="match status" value="1"/>
</dbReference>
<name>A0A7T3V625_9SPIR</name>
<dbReference type="Gene3D" id="3.40.50.300">
    <property type="entry name" value="P-loop containing nucleotide triphosphate hydrolases"/>
    <property type="match status" value="1"/>
</dbReference>
<evidence type="ECO:0000313" key="3">
    <source>
        <dbReference type="Proteomes" id="UP000595224"/>
    </source>
</evidence>
<feature type="domain" description="AAA" evidence="1">
    <location>
        <begin position="1"/>
        <end position="176"/>
    </location>
</feature>
<dbReference type="EMBL" id="CP064936">
    <property type="protein sequence ID" value="QQA01719.1"/>
    <property type="molecule type" value="Genomic_DNA"/>
</dbReference>
<reference evidence="2 3" key="1">
    <citation type="submission" date="2020-11" db="EMBL/GenBank/DDBJ databases">
        <title>Treponema Peruensis nv. sp., first commensal Treponema isolated from human feces.</title>
        <authorList>
            <person name="Belkhou C."/>
            <person name="Raes J."/>
        </authorList>
    </citation>
    <scope>NUCLEOTIDE SEQUENCE [LARGE SCALE GENOMIC DNA]</scope>
    <source>
        <strain evidence="2 3">RCC2812</strain>
    </source>
</reference>
<dbReference type="InterPro" id="IPR025669">
    <property type="entry name" value="AAA_dom"/>
</dbReference>
<organism evidence="2 3">
    <name type="scientific">Treponema peruense</name>
    <dbReference type="NCBI Taxonomy" id="2787628"/>
    <lineage>
        <taxon>Bacteria</taxon>
        <taxon>Pseudomonadati</taxon>
        <taxon>Spirochaetota</taxon>
        <taxon>Spirochaetia</taxon>
        <taxon>Spirochaetales</taxon>
        <taxon>Treponemataceae</taxon>
        <taxon>Treponema</taxon>
    </lineage>
</organism>
<dbReference type="Proteomes" id="UP000595224">
    <property type="component" value="Chromosome"/>
</dbReference>